<dbReference type="EMBL" id="LXQA010046772">
    <property type="protein sequence ID" value="MCI01668.1"/>
    <property type="molecule type" value="Genomic_DNA"/>
</dbReference>
<feature type="region of interest" description="Disordered" evidence="1">
    <location>
        <begin position="130"/>
        <end position="191"/>
    </location>
</feature>
<feature type="compositionally biased region" description="Basic and acidic residues" evidence="1">
    <location>
        <begin position="74"/>
        <end position="94"/>
    </location>
</feature>
<feature type="non-terminal residue" evidence="2">
    <location>
        <position position="1"/>
    </location>
</feature>
<feature type="compositionally biased region" description="Basic and acidic residues" evidence="1">
    <location>
        <begin position="163"/>
        <end position="177"/>
    </location>
</feature>
<evidence type="ECO:0000256" key="1">
    <source>
        <dbReference type="SAM" id="MobiDB-lite"/>
    </source>
</evidence>
<proteinExistence type="predicted"/>
<feature type="compositionally biased region" description="Basic and acidic residues" evidence="1">
    <location>
        <begin position="250"/>
        <end position="261"/>
    </location>
</feature>
<comment type="caution">
    <text evidence="2">The sequence shown here is derived from an EMBL/GenBank/DDBJ whole genome shotgun (WGS) entry which is preliminary data.</text>
</comment>
<dbReference type="GO" id="GO:0040029">
    <property type="term" value="P:epigenetic regulation of gene expression"/>
    <property type="evidence" value="ECO:0007669"/>
    <property type="project" value="TreeGrafter"/>
</dbReference>
<feature type="compositionally biased region" description="Polar residues" evidence="1">
    <location>
        <begin position="95"/>
        <end position="106"/>
    </location>
</feature>
<accession>A0A392NP37</accession>
<keyword evidence="3" id="KW-1185">Reference proteome</keyword>
<reference evidence="2 3" key="1">
    <citation type="journal article" date="2018" name="Front. Plant Sci.">
        <title>Red Clover (Trifolium pratense) and Zigzag Clover (T. medium) - A Picture of Genomic Similarities and Differences.</title>
        <authorList>
            <person name="Dluhosova J."/>
            <person name="Istvanek J."/>
            <person name="Nedelnik J."/>
            <person name="Repkova J."/>
        </authorList>
    </citation>
    <scope>NUCLEOTIDE SEQUENCE [LARGE SCALE GENOMIC DNA]</scope>
    <source>
        <strain evidence="3">cv. 10/8</strain>
        <tissue evidence="2">Leaf</tissue>
    </source>
</reference>
<feature type="non-terminal residue" evidence="2">
    <location>
        <position position="284"/>
    </location>
</feature>
<feature type="compositionally biased region" description="Polar residues" evidence="1">
    <location>
        <begin position="56"/>
        <end position="73"/>
    </location>
</feature>
<feature type="compositionally biased region" description="Basic and acidic residues" evidence="1">
    <location>
        <begin position="39"/>
        <end position="55"/>
    </location>
</feature>
<protein>
    <submittedName>
        <fullName evidence="2">Putative modifier OF SNC1 1</fullName>
    </submittedName>
</protein>
<dbReference type="AlphaFoldDB" id="A0A392NP37"/>
<dbReference type="InterPro" id="IPR038808">
    <property type="entry name" value="MOS1-like"/>
</dbReference>
<name>A0A392NP37_9FABA</name>
<dbReference type="PANTHER" id="PTHR34805">
    <property type="entry name" value="PROTEIN MODIFIER OF SNC1 1"/>
    <property type="match status" value="1"/>
</dbReference>
<evidence type="ECO:0000313" key="3">
    <source>
        <dbReference type="Proteomes" id="UP000265520"/>
    </source>
</evidence>
<feature type="region of interest" description="Disordered" evidence="1">
    <location>
        <begin position="1"/>
        <end position="106"/>
    </location>
</feature>
<dbReference type="PANTHER" id="PTHR34805:SF1">
    <property type="entry name" value="PROTEIN MODIFIER OF SNC1 1"/>
    <property type="match status" value="1"/>
</dbReference>
<organism evidence="2 3">
    <name type="scientific">Trifolium medium</name>
    <dbReference type="NCBI Taxonomy" id="97028"/>
    <lineage>
        <taxon>Eukaryota</taxon>
        <taxon>Viridiplantae</taxon>
        <taxon>Streptophyta</taxon>
        <taxon>Embryophyta</taxon>
        <taxon>Tracheophyta</taxon>
        <taxon>Spermatophyta</taxon>
        <taxon>Magnoliopsida</taxon>
        <taxon>eudicotyledons</taxon>
        <taxon>Gunneridae</taxon>
        <taxon>Pentapetalae</taxon>
        <taxon>rosids</taxon>
        <taxon>fabids</taxon>
        <taxon>Fabales</taxon>
        <taxon>Fabaceae</taxon>
        <taxon>Papilionoideae</taxon>
        <taxon>50 kb inversion clade</taxon>
        <taxon>NPAAA clade</taxon>
        <taxon>Hologalegina</taxon>
        <taxon>IRL clade</taxon>
        <taxon>Trifolieae</taxon>
        <taxon>Trifolium</taxon>
    </lineage>
</organism>
<feature type="region of interest" description="Disordered" evidence="1">
    <location>
        <begin position="211"/>
        <end position="284"/>
    </location>
</feature>
<sequence length="284" mass="30497">GNSHGRSGGHDPAAKSLASEPVESSHAPDTVGPYRVLLKQHDKWDGKNEPTKDSLKTNTLFVNARDQPTMSVQENDHIRNTEMDLRRTSAHGKEASSQTLGNQGSSLVNNAKSLENIESFNKFDNIAARKRDGVASNTLETSPRLPTPKDSSLIQKIEGLNAKARDSSSTKSKEERRNKFHAGSHAENEFGAGVVFPETTVATEVKNPTARGVSAFGGENNFESSSLGGTATSRHISHGMQGRGNHRKGRLDAQDADDWRKKSGVIDSSTSSGAAQLDASNILV</sequence>
<feature type="compositionally biased region" description="Polar residues" evidence="1">
    <location>
        <begin position="221"/>
        <end position="234"/>
    </location>
</feature>
<dbReference type="Proteomes" id="UP000265520">
    <property type="component" value="Unassembled WGS sequence"/>
</dbReference>
<evidence type="ECO:0000313" key="2">
    <source>
        <dbReference type="EMBL" id="MCI01668.1"/>
    </source>
</evidence>